<comment type="similarity">
    <text evidence="2 9">Belongs to the MGMT family.</text>
</comment>
<dbReference type="SUPFAM" id="SSF46767">
    <property type="entry name" value="Methylated DNA-protein cysteine methyltransferase, C-terminal domain"/>
    <property type="match status" value="1"/>
</dbReference>
<dbReference type="GO" id="GO:0005737">
    <property type="term" value="C:cytoplasm"/>
    <property type="evidence" value="ECO:0007669"/>
    <property type="project" value="UniProtKB-SubCell"/>
</dbReference>
<evidence type="ECO:0000256" key="5">
    <source>
        <dbReference type="ARBA" id="ARBA00022679"/>
    </source>
</evidence>
<keyword evidence="6 9" id="KW-0227">DNA damage</keyword>
<dbReference type="PANTHER" id="PTHR10815:SF5">
    <property type="entry name" value="METHYLATED-DNA--PROTEIN-CYSTEINE METHYLTRANSFERASE"/>
    <property type="match status" value="1"/>
</dbReference>
<dbReference type="Gene3D" id="3.30.160.70">
    <property type="entry name" value="Methylated DNA-protein cysteine methyltransferase domain"/>
    <property type="match status" value="1"/>
</dbReference>
<dbReference type="InterPro" id="IPR008332">
    <property type="entry name" value="MethylG_MeTrfase_N"/>
</dbReference>
<dbReference type="Gene3D" id="1.10.10.10">
    <property type="entry name" value="Winged helix-like DNA-binding domain superfamily/Winged helix DNA-binding domain"/>
    <property type="match status" value="1"/>
</dbReference>
<dbReference type="SUPFAM" id="SSF53155">
    <property type="entry name" value="Methylated DNA-protein cysteine methyltransferase domain"/>
    <property type="match status" value="1"/>
</dbReference>
<feature type="domain" description="Methylated-DNA-[protein]-cysteine S-methyltransferase DNA binding" evidence="10">
    <location>
        <begin position="88"/>
        <end position="166"/>
    </location>
</feature>
<keyword evidence="5 9" id="KW-0808">Transferase</keyword>
<keyword evidence="7 9" id="KW-0234">DNA repair</keyword>
<evidence type="ECO:0000256" key="1">
    <source>
        <dbReference type="ARBA" id="ARBA00001286"/>
    </source>
</evidence>
<dbReference type="InterPro" id="IPR001497">
    <property type="entry name" value="MethylDNA_cys_MeTrfase_AS"/>
</dbReference>
<feature type="domain" description="Methylguanine DNA methyltransferase ribonuclease-like" evidence="11">
    <location>
        <begin position="10"/>
        <end position="82"/>
    </location>
</feature>
<protein>
    <recommendedName>
        <fullName evidence="9">Methylated-DNA--protein-cysteine methyltransferase</fullName>
        <ecNumber evidence="9">2.1.1.63</ecNumber>
    </recommendedName>
    <alternativeName>
        <fullName evidence="9">6-O-methylguanine-DNA methyltransferase</fullName>
        <shortName evidence="9">MGMT</shortName>
    </alternativeName>
    <alternativeName>
        <fullName evidence="9">O-6-methylguanine-DNA-alkyltransferase</fullName>
    </alternativeName>
</protein>
<keyword evidence="4 9" id="KW-0489">Methyltransferase</keyword>
<dbReference type="HAMAP" id="MF_00772">
    <property type="entry name" value="OGT"/>
    <property type="match status" value="1"/>
</dbReference>
<evidence type="ECO:0000256" key="9">
    <source>
        <dbReference type="HAMAP-Rule" id="MF_00772"/>
    </source>
</evidence>
<evidence type="ECO:0000259" key="10">
    <source>
        <dbReference type="Pfam" id="PF01035"/>
    </source>
</evidence>
<reference evidence="12" key="2">
    <citation type="submission" date="2021-09" db="EMBL/GenBank/DDBJ databases">
        <authorList>
            <person name="Gilroy R."/>
        </authorList>
    </citation>
    <scope>NUCLEOTIDE SEQUENCE</scope>
    <source>
        <strain evidence="12">6966</strain>
    </source>
</reference>
<dbReference type="GO" id="GO:0003908">
    <property type="term" value="F:methylated-DNA-[protein]-cysteine S-methyltransferase activity"/>
    <property type="evidence" value="ECO:0007669"/>
    <property type="project" value="UniProtKB-UniRule"/>
</dbReference>
<dbReference type="PANTHER" id="PTHR10815">
    <property type="entry name" value="METHYLATED-DNA--PROTEIN-CYSTEINE METHYLTRANSFERASE"/>
    <property type="match status" value="1"/>
</dbReference>
<dbReference type="GO" id="GO:0006307">
    <property type="term" value="P:DNA alkylation repair"/>
    <property type="evidence" value="ECO:0007669"/>
    <property type="project" value="UniProtKB-UniRule"/>
</dbReference>
<comment type="miscellaneous">
    <text evidence="9">This enzyme catalyzes only one turnover and therefore is not strictly catalytic. According to one definition, an enzyme is a biocatalyst that acts repeatedly and over many reaction cycles.</text>
</comment>
<dbReference type="Proteomes" id="UP000742098">
    <property type="component" value="Unassembled WGS sequence"/>
</dbReference>
<dbReference type="GO" id="GO:0032259">
    <property type="term" value="P:methylation"/>
    <property type="evidence" value="ECO:0007669"/>
    <property type="project" value="UniProtKB-KW"/>
</dbReference>
<evidence type="ECO:0000313" key="12">
    <source>
        <dbReference type="EMBL" id="HJF71154.1"/>
    </source>
</evidence>
<evidence type="ECO:0000259" key="11">
    <source>
        <dbReference type="Pfam" id="PF02870"/>
    </source>
</evidence>
<dbReference type="InterPro" id="IPR036631">
    <property type="entry name" value="MGMT_N_sf"/>
</dbReference>
<accession>A0A921H5Y7</accession>
<dbReference type="Pfam" id="PF02870">
    <property type="entry name" value="Methyltransf_1N"/>
    <property type="match status" value="1"/>
</dbReference>
<keyword evidence="3 9" id="KW-0963">Cytoplasm</keyword>
<evidence type="ECO:0000256" key="8">
    <source>
        <dbReference type="ARBA" id="ARBA00049348"/>
    </source>
</evidence>
<comment type="catalytic activity">
    <reaction evidence="1 9">
        <text>a 4-O-methyl-thymidine in DNA + L-cysteinyl-[protein] = a thymidine in DNA + S-methyl-L-cysteinyl-[protein]</text>
        <dbReference type="Rhea" id="RHEA:53428"/>
        <dbReference type="Rhea" id="RHEA-COMP:10131"/>
        <dbReference type="Rhea" id="RHEA-COMP:10132"/>
        <dbReference type="Rhea" id="RHEA-COMP:13555"/>
        <dbReference type="Rhea" id="RHEA-COMP:13556"/>
        <dbReference type="ChEBI" id="CHEBI:29950"/>
        <dbReference type="ChEBI" id="CHEBI:82612"/>
        <dbReference type="ChEBI" id="CHEBI:137386"/>
        <dbReference type="ChEBI" id="CHEBI:137387"/>
        <dbReference type="EC" id="2.1.1.63"/>
    </reaction>
</comment>
<evidence type="ECO:0000256" key="6">
    <source>
        <dbReference type="ARBA" id="ARBA00022763"/>
    </source>
</evidence>
<dbReference type="EMBL" id="DYVS01000179">
    <property type="protein sequence ID" value="HJF71154.1"/>
    <property type="molecule type" value="Genomic_DNA"/>
</dbReference>
<dbReference type="FunFam" id="1.10.10.10:FF:000214">
    <property type="entry name" value="Methylated-DNA--protein-cysteine methyltransferase"/>
    <property type="match status" value="1"/>
</dbReference>
<dbReference type="CDD" id="cd06445">
    <property type="entry name" value="ATase"/>
    <property type="match status" value="1"/>
</dbReference>
<reference evidence="12" key="1">
    <citation type="journal article" date="2021" name="PeerJ">
        <title>Extensive microbial diversity within the chicken gut microbiome revealed by metagenomics and culture.</title>
        <authorList>
            <person name="Gilroy R."/>
            <person name="Ravi A."/>
            <person name="Getino M."/>
            <person name="Pursley I."/>
            <person name="Horton D.L."/>
            <person name="Alikhan N.F."/>
            <person name="Baker D."/>
            <person name="Gharbi K."/>
            <person name="Hall N."/>
            <person name="Watson M."/>
            <person name="Adriaenssens E.M."/>
            <person name="Foster-Nyarko E."/>
            <person name="Jarju S."/>
            <person name="Secka A."/>
            <person name="Antonio M."/>
            <person name="Oren A."/>
            <person name="Chaudhuri R.R."/>
            <person name="La Ragione R."/>
            <person name="Hildebrand F."/>
            <person name="Pallen M.J."/>
        </authorList>
    </citation>
    <scope>NUCLEOTIDE SEQUENCE</scope>
    <source>
        <strain evidence="12">6966</strain>
    </source>
</reference>
<dbReference type="InterPro" id="IPR014048">
    <property type="entry name" value="MethylDNA_cys_MeTrfase_DNA-bd"/>
</dbReference>
<proteinExistence type="inferred from homology"/>
<dbReference type="PROSITE" id="PS00374">
    <property type="entry name" value="MGMT"/>
    <property type="match status" value="1"/>
</dbReference>
<dbReference type="Pfam" id="PF01035">
    <property type="entry name" value="DNA_binding_1"/>
    <property type="match status" value="1"/>
</dbReference>
<comment type="function">
    <text evidence="9">Involved in the cellular defense against the biological effects of O6-methylguanine (O6-MeG) and O4-methylthymine (O4-MeT) in DNA. Repairs the methylated nucleobase in DNA by stoichiometrically transferring the methyl group to a cysteine residue in the enzyme. This is a suicide reaction: the enzyme is irreversibly inactivated.</text>
</comment>
<dbReference type="AlphaFoldDB" id="A0A921H5Y7"/>
<dbReference type="EC" id="2.1.1.63" evidence="9"/>
<evidence type="ECO:0000256" key="2">
    <source>
        <dbReference type="ARBA" id="ARBA00008711"/>
    </source>
</evidence>
<evidence type="ECO:0000256" key="7">
    <source>
        <dbReference type="ARBA" id="ARBA00023204"/>
    </source>
</evidence>
<comment type="catalytic activity">
    <reaction evidence="8 9">
        <text>a 6-O-methyl-2'-deoxyguanosine in DNA + L-cysteinyl-[protein] = S-methyl-L-cysteinyl-[protein] + a 2'-deoxyguanosine in DNA</text>
        <dbReference type="Rhea" id="RHEA:24000"/>
        <dbReference type="Rhea" id="RHEA-COMP:10131"/>
        <dbReference type="Rhea" id="RHEA-COMP:10132"/>
        <dbReference type="Rhea" id="RHEA-COMP:11367"/>
        <dbReference type="Rhea" id="RHEA-COMP:11368"/>
        <dbReference type="ChEBI" id="CHEBI:29950"/>
        <dbReference type="ChEBI" id="CHEBI:82612"/>
        <dbReference type="ChEBI" id="CHEBI:85445"/>
        <dbReference type="ChEBI" id="CHEBI:85448"/>
        <dbReference type="EC" id="2.1.1.63"/>
    </reaction>
</comment>
<organism evidence="12 13">
    <name type="scientific">Butyricimonas virosa</name>
    <dbReference type="NCBI Taxonomy" id="544645"/>
    <lineage>
        <taxon>Bacteria</taxon>
        <taxon>Pseudomonadati</taxon>
        <taxon>Bacteroidota</taxon>
        <taxon>Bacteroidia</taxon>
        <taxon>Bacteroidales</taxon>
        <taxon>Odoribacteraceae</taxon>
        <taxon>Butyricimonas</taxon>
    </lineage>
</organism>
<gene>
    <name evidence="12" type="ORF">K8V05_10405</name>
</gene>
<comment type="subcellular location">
    <subcellularLocation>
        <location evidence="9">Cytoplasm</location>
    </subcellularLocation>
</comment>
<evidence type="ECO:0000256" key="4">
    <source>
        <dbReference type="ARBA" id="ARBA00022603"/>
    </source>
</evidence>
<dbReference type="InterPro" id="IPR036388">
    <property type="entry name" value="WH-like_DNA-bd_sf"/>
</dbReference>
<sequence length="177" mass="19724">MEEMIQIQHYESPCGELILGSFEGKLCLCDWMFEKRRASIDNRIQKALGADYEEGISDVIRETIIQLDEYFARQRKTFDIPLVFTGTEFQNSVWQELLNIPYGKTLSYGELAKKLGNPKAVRAVAAANGANPISIFVPCHRVIGGNHELVGYGGGLKAKKGLLDLEMGVQSLLNGMR</sequence>
<dbReference type="NCBIfam" id="TIGR00589">
    <property type="entry name" value="ogt"/>
    <property type="match status" value="1"/>
</dbReference>
<dbReference type="InterPro" id="IPR036217">
    <property type="entry name" value="MethylDNA_cys_MeTrfase_DNAb"/>
</dbReference>
<dbReference type="InterPro" id="IPR023546">
    <property type="entry name" value="MGMT"/>
</dbReference>
<evidence type="ECO:0000313" key="13">
    <source>
        <dbReference type="Proteomes" id="UP000742098"/>
    </source>
</evidence>
<feature type="active site" description="Nucleophile; methyl group acceptor" evidence="9">
    <location>
        <position position="139"/>
    </location>
</feature>
<comment type="caution">
    <text evidence="12">The sequence shown here is derived from an EMBL/GenBank/DDBJ whole genome shotgun (WGS) entry which is preliminary data.</text>
</comment>
<evidence type="ECO:0000256" key="3">
    <source>
        <dbReference type="ARBA" id="ARBA00022490"/>
    </source>
</evidence>
<name>A0A921H5Y7_9BACT</name>